<evidence type="ECO:0000313" key="2">
    <source>
        <dbReference type="EMBL" id="KAJ5070804.1"/>
    </source>
</evidence>
<name>A0A9Q0LEA1_ANAIG</name>
<keyword evidence="1" id="KW-1133">Transmembrane helix</keyword>
<proteinExistence type="predicted"/>
<evidence type="ECO:0008006" key="4">
    <source>
        <dbReference type="Google" id="ProtNLM"/>
    </source>
</evidence>
<protein>
    <recommendedName>
        <fullName evidence="4">Transmembrane protein</fullName>
    </recommendedName>
</protein>
<keyword evidence="3" id="KW-1185">Reference proteome</keyword>
<accession>A0A9Q0LEA1</accession>
<feature type="transmembrane region" description="Helical" evidence="1">
    <location>
        <begin position="78"/>
        <end position="97"/>
    </location>
</feature>
<sequence>MEAFWITIIALGSILFILYCVCYLLFAYRFHLLTMELSKGRQRIKKFENADSVKAKLFALPEGSLNAISFKRKKKKKYFAVIALIGIAPTIYPWRYIQLGWETVFYSCYFGAAASVVAVFIICYYLKKIKKTTKTKNKVAFAISSHRIFLVGNPNEHSIFSWEISKISTIFARDEKQNSKTLVFKFEDEIEEPEFQFLPNVDQINLFIEELKKNLLNNKSNEIDYEKLELSNSQQVWILDSQVIDEIIDEDGFMELFDNRKPIDNDIEDQRLMETSSNKSEIEMIEDKIL</sequence>
<comment type="caution">
    <text evidence="2">The sequence shown here is derived from an EMBL/GenBank/DDBJ whole genome shotgun (WGS) entry which is preliminary data.</text>
</comment>
<dbReference type="AlphaFoldDB" id="A0A9Q0LEA1"/>
<dbReference type="EMBL" id="JAPDFW010000092">
    <property type="protein sequence ID" value="KAJ5070804.1"/>
    <property type="molecule type" value="Genomic_DNA"/>
</dbReference>
<evidence type="ECO:0000256" key="1">
    <source>
        <dbReference type="SAM" id="Phobius"/>
    </source>
</evidence>
<organism evidence="2 3">
    <name type="scientific">Anaeramoeba ignava</name>
    <name type="common">Anaerobic marine amoeba</name>
    <dbReference type="NCBI Taxonomy" id="1746090"/>
    <lineage>
        <taxon>Eukaryota</taxon>
        <taxon>Metamonada</taxon>
        <taxon>Anaeramoebidae</taxon>
        <taxon>Anaeramoeba</taxon>
    </lineage>
</organism>
<keyword evidence="1" id="KW-0472">Membrane</keyword>
<keyword evidence="1" id="KW-0812">Transmembrane</keyword>
<reference evidence="2" key="1">
    <citation type="submission" date="2022-10" db="EMBL/GenBank/DDBJ databases">
        <title>Novel sulphate-reducing endosymbionts in the free-living metamonad Anaeramoeba.</title>
        <authorList>
            <person name="Jerlstrom-Hultqvist J."/>
            <person name="Cepicka I."/>
            <person name="Gallot-Lavallee L."/>
            <person name="Salas-Leiva D."/>
            <person name="Curtis B.A."/>
            <person name="Zahonova K."/>
            <person name="Pipaliya S."/>
            <person name="Dacks J."/>
            <person name="Roger A.J."/>
        </authorList>
    </citation>
    <scope>NUCLEOTIDE SEQUENCE</scope>
    <source>
        <strain evidence="2">BMAN</strain>
    </source>
</reference>
<feature type="transmembrane region" description="Helical" evidence="1">
    <location>
        <begin position="6"/>
        <end position="28"/>
    </location>
</feature>
<feature type="transmembrane region" description="Helical" evidence="1">
    <location>
        <begin position="103"/>
        <end position="126"/>
    </location>
</feature>
<evidence type="ECO:0000313" key="3">
    <source>
        <dbReference type="Proteomes" id="UP001149090"/>
    </source>
</evidence>
<gene>
    <name evidence="2" type="ORF">M0811_01785</name>
</gene>
<dbReference type="Proteomes" id="UP001149090">
    <property type="component" value="Unassembled WGS sequence"/>
</dbReference>